<dbReference type="SUPFAM" id="SSF51445">
    <property type="entry name" value="(Trans)glycosidases"/>
    <property type="match status" value="1"/>
</dbReference>
<evidence type="ECO:0000259" key="1">
    <source>
        <dbReference type="Pfam" id="PF02836"/>
    </source>
</evidence>
<dbReference type="SUPFAM" id="SSF49785">
    <property type="entry name" value="Galactose-binding domain-like"/>
    <property type="match status" value="1"/>
</dbReference>
<evidence type="ECO:0000313" key="2">
    <source>
        <dbReference type="EMBL" id="NEM05847.1"/>
    </source>
</evidence>
<dbReference type="PANTHER" id="PTHR42732:SF3">
    <property type="entry name" value="HYDROLASE"/>
    <property type="match status" value="1"/>
</dbReference>
<dbReference type="Proteomes" id="UP000471126">
    <property type="component" value="Unassembled WGS sequence"/>
</dbReference>
<dbReference type="InterPro" id="IPR006103">
    <property type="entry name" value="Glyco_hydro_2_cat"/>
</dbReference>
<reference evidence="2 3" key="1">
    <citation type="submission" date="2019-12" db="EMBL/GenBank/DDBJ databases">
        <title>WGS of CPCC 203550 I12A-02606.</title>
        <authorList>
            <person name="Jiang Z."/>
        </authorList>
    </citation>
    <scope>NUCLEOTIDE SEQUENCE [LARGE SCALE GENOMIC DNA]</scope>
    <source>
        <strain evidence="2 3">I12A-02606</strain>
    </source>
</reference>
<dbReference type="PANTHER" id="PTHR42732">
    <property type="entry name" value="BETA-GALACTOSIDASE"/>
    <property type="match status" value="1"/>
</dbReference>
<sequence length="587" mass="64751">MDRRADPTAHPRPLLRRPWRSLDGEWQFAADPDLAGRPGAVRFDRTIRVPYAPETPASGVHWTGPLHRAWYRRPLPGRQGDRRTVLHLGAVDRVCDVWVGGAHVASHEGGYTPFRVDVTDHLGDGADLLVRADDDPRDLEAPRGKQDWRDEPHEIFYPRTTGIWRTTWLESVARQHVTDVVWRGDPRTMRVDVRVELSVPVTGARLHLRLRHGDRLLADDSVRVDGAVVERTLQVGDGGTDDRWHLTWEPGPSPVVIDAEVALVRDDGEVLDEVSSYTALRSVEVDDGHLLVNGRPVPLRLVLDQGYWPATGATPPDVAALRRDLELTRALGFTGVRKHQKTEDPRYLALADRMGMLVWAEMPSAYRPGPTASARLLREWADVVVTHRGHPSVVAWVPLNESWGVQEAATDRAQRGLVTALTATADALDGTRPVSANDGWEALGGQVLGVHDYEQDPAVLAARYATAADLERLATGRRRDGHLTDLDRAGVAGRAVVLSEFGGIALNAGHSDADRTESWGYADARSPEDLLERYRSQWAAVHASSALAGACWTQLTDTYQEVNGLLSADRVPKCDVEAFRRATVGDA</sequence>
<dbReference type="GO" id="GO:0004553">
    <property type="term" value="F:hydrolase activity, hydrolyzing O-glycosyl compounds"/>
    <property type="evidence" value="ECO:0007669"/>
    <property type="project" value="InterPro"/>
</dbReference>
<dbReference type="Gene3D" id="3.20.20.80">
    <property type="entry name" value="Glycosidases"/>
    <property type="match status" value="1"/>
</dbReference>
<dbReference type="AlphaFoldDB" id="A0A6P0GF05"/>
<dbReference type="GO" id="GO:0005975">
    <property type="term" value="P:carbohydrate metabolic process"/>
    <property type="evidence" value="ECO:0007669"/>
    <property type="project" value="InterPro"/>
</dbReference>
<name>A0A6P0GF05_9ACTN</name>
<proteinExistence type="predicted"/>
<comment type="caution">
    <text evidence="2">The sequence shown here is derived from an EMBL/GenBank/DDBJ whole genome shotgun (WGS) entry which is preliminary data.</text>
</comment>
<protein>
    <submittedName>
        <fullName evidence="2">Glycoside hydrolase family 2</fullName>
    </submittedName>
</protein>
<evidence type="ECO:0000313" key="3">
    <source>
        <dbReference type="Proteomes" id="UP000471126"/>
    </source>
</evidence>
<organism evidence="2 3">
    <name type="scientific">Geodermatophilus normandii</name>
    <dbReference type="NCBI Taxonomy" id="1137989"/>
    <lineage>
        <taxon>Bacteria</taxon>
        <taxon>Bacillati</taxon>
        <taxon>Actinomycetota</taxon>
        <taxon>Actinomycetes</taxon>
        <taxon>Geodermatophilales</taxon>
        <taxon>Geodermatophilaceae</taxon>
        <taxon>Geodermatophilus</taxon>
    </lineage>
</organism>
<gene>
    <name evidence="2" type="ORF">GCU54_07400</name>
</gene>
<dbReference type="EMBL" id="JAAGWE010000012">
    <property type="protein sequence ID" value="NEM05847.1"/>
    <property type="molecule type" value="Genomic_DNA"/>
</dbReference>
<keyword evidence="2" id="KW-0378">Hydrolase</keyword>
<dbReference type="Pfam" id="PF02836">
    <property type="entry name" value="Glyco_hydro_2_C"/>
    <property type="match status" value="1"/>
</dbReference>
<accession>A0A6P0GF05</accession>
<dbReference type="Gene3D" id="2.60.120.260">
    <property type="entry name" value="Galactose-binding domain-like"/>
    <property type="match status" value="1"/>
</dbReference>
<feature type="domain" description="Glycoside hydrolase family 2 catalytic" evidence="1">
    <location>
        <begin position="283"/>
        <end position="579"/>
    </location>
</feature>
<dbReference type="InterPro" id="IPR017853">
    <property type="entry name" value="GH"/>
</dbReference>
<dbReference type="RefSeq" id="WP_163476017.1">
    <property type="nucleotide sequence ID" value="NZ_JAAGWE010000012.1"/>
</dbReference>
<dbReference type="InterPro" id="IPR051913">
    <property type="entry name" value="GH2_Domain-Containing"/>
</dbReference>
<dbReference type="InterPro" id="IPR008979">
    <property type="entry name" value="Galactose-bd-like_sf"/>
</dbReference>